<keyword evidence="4" id="KW-0012">Acyltransferase</keyword>
<dbReference type="GO" id="GO:0005886">
    <property type="term" value="C:plasma membrane"/>
    <property type="evidence" value="ECO:0007669"/>
    <property type="project" value="TreeGrafter"/>
</dbReference>
<dbReference type="CDD" id="cd00833">
    <property type="entry name" value="PKS"/>
    <property type="match status" value="1"/>
</dbReference>
<keyword evidence="1" id="KW-0596">Phosphopantetheine</keyword>
<dbReference type="Gene3D" id="3.40.47.10">
    <property type="match status" value="1"/>
</dbReference>
<keyword evidence="8" id="KW-1185">Reference proteome</keyword>
<dbReference type="Gene3D" id="3.30.70.3290">
    <property type="match status" value="1"/>
</dbReference>
<evidence type="ECO:0000256" key="3">
    <source>
        <dbReference type="ARBA" id="ARBA00022679"/>
    </source>
</evidence>
<dbReference type="KEGG" id="scad:DN051_01365"/>
<evidence type="ECO:0000256" key="5">
    <source>
        <dbReference type="RuleBase" id="RU003694"/>
    </source>
</evidence>
<name>A0A2Z4IS85_9ACTN</name>
<dbReference type="PROSITE" id="PS00606">
    <property type="entry name" value="KS3_1"/>
    <property type="match status" value="1"/>
</dbReference>
<dbReference type="InterPro" id="IPR014030">
    <property type="entry name" value="Ketoacyl_synth_N"/>
</dbReference>
<dbReference type="InterPro" id="IPR016039">
    <property type="entry name" value="Thiolase-like"/>
</dbReference>
<evidence type="ECO:0000313" key="7">
    <source>
        <dbReference type="EMBL" id="AWW35488.1"/>
    </source>
</evidence>
<dbReference type="InterPro" id="IPR014031">
    <property type="entry name" value="Ketoacyl_synth_C"/>
</dbReference>
<proteinExistence type="inferred from homology"/>
<dbReference type="EMBL" id="CP030073">
    <property type="protein sequence ID" value="AWW35488.1"/>
    <property type="molecule type" value="Genomic_DNA"/>
</dbReference>
<dbReference type="GO" id="GO:0004312">
    <property type="term" value="F:fatty acid synthase activity"/>
    <property type="evidence" value="ECO:0007669"/>
    <property type="project" value="TreeGrafter"/>
</dbReference>
<dbReference type="PANTHER" id="PTHR43775:SF37">
    <property type="entry name" value="SI:DKEY-61P9.11"/>
    <property type="match status" value="1"/>
</dbReference>
<protein>
    <recommendedName>
        <fullName evidence="6">Ketosynthase family 3 (KS3) domain-containing protein</fullName>
    </recommendedName>
</protein>
<dbReference type="InterPro" id="IPR016035">
    <property type="entry name" value="Acyl_Trfase/lysoPLipase"/>
</dbReference>
<evidence type="ECO:0000259" key="6">
    <source>
        <dbReference type="PROSITE" id="PS52004"/>
    </source>
</evidence>
<dbReference type="SUPFAM" id="SSF53901">
    <property type="entry name" value="Thiolase-like"/>
    <property type="match status" value="1"/>
</dbReference>
<dbReference type="PANTHER" id="PTHR43775">
    <property type="entry name" value="FATTY ACID SYNTHASE"/>
    <property type="match status" value="1"/>
</dbReference>
<evidence type="ECO:0000313" key="8">
    <source>
        <dbReference type="Proteomes" id="UP000249616"/>
    </source>
</evidence>
<dbReference type="AlphaFoldDB" id="A0A2Z4IS85"/>
<accession>A0A2Z4IS85</accession>
<dbReference type="InterPro" id="IPR018201">
    <property type="entry name" value="Ketoacyl_synth_AS"/>
</dbReference>
<evidence type="ECO:0000256" key="2">
    <source>
        <dbReference type="ARBA" id="ARBA00022553"/>
    </source>
</evidence>
<dbReference type="InterPro" id="IPR014043">
    <property type="entry name" value="Acyl_transferase_dom"/>
</dbReference>
<evidence type="ECO:0000256" key="4">
    <source>
        <dbReference type="ARBA" id="ARBA00023315"/>
    </source>
</evidence>
<keyword evidence="2" id="KW-0597">Phosphoprotein</keyword>
<dbReference type="Gene3D" id="1.10.1240.100">
    <property type="match status" value="1"/>
</dbReference>
<dbReference type="SMART" id="SM00827">
    <property type="entry name" value="PKS_AT"/>
    <property type="match status" value="1"/>
</dbReference>
<dbReference type="RefSeq" id="WP_112437666.1">
    <property type="nucleotide sequence ID" value="NZ_CBDRHE010000037.1"/>
</dbReference>
<dbReference type="Pfam" id="PF22621">
    <property type="entry name" value="CurL-like_PKS_C"/>
    <property type="match status" value="1"/>
</dbReference>
<dbReference type="Pfam" id="PF00109">
    <property type="entry name" value="ketoacyl-synt"/>
    <property type="match status" value="1"/>
</dbReference>
<organism evidence="7 8">
    <name type="scientific">Streptomyces cadmiisoli</name>
    <dbReference type="NCBI Taxonomy" id="2184053"/>
    <lineage>
        <taxon>Bacteria</taxon>
        <taxon>Bacillati</taxon>
        <taxon>Actinomycetota</taxon>
        <taxon>Actinomycetes</taxon>
        <taxon>Kitasatosporales</taxon>
        <taxon>Streptomycetaceae</taxon>
        <taxon>Streptomyces</taxon>
        <taxon>Streptomyces aurantiacus group</taxon>
    </lineage>
</organism>
<comment type="similarity">
    <text evidence="5">Belongs to the thiolase-like superfamily. Beta-ketoacyl-ACP synthases family.</text>
</comment>
<keyword evidence="3 5" id="KW-0808">Transferase</keyword>
<dbReference type="Proteomes" id="UP000249616">
    <property type="component" value="Chromosome"/>
</dbReference>
<dbReference type="SUPFAM" id="SSF52151">
    <property type="entry name" value="FabD/lysophospholipase-like"/>
    <property type="match status" value="1"/>
</dbReference>
<evidence type="ECO:0000256" key="1">
    <source>
        <dbReference type="ARBA" id="ARBA00022450"/>
    </source>
</evidence>
<feature type="domain" description="Ketosynthase family 3 (KS3)" evidence="6">
    <location>
        <begin position="9"/>
        <end position="425"/>
    </location>
</feature>
<gene>
    <name evidence="7" type="ORF">DN051_01365</name>
</gene>
<dbReference type="GO" id="GO:0006633">
    <property type="term" value="P:fatty acid biosynthetic process"/>
    <property type="evidence" value="ECO:0007669"/>
    <property type="project" value="InterPro"/>
</dbReference>
<dbReference type="InterPro" id="IPR050091">
    <property type="entry name" value="PKS_NRPS_Biosynth_Enz"/>
</dbReference>
<dbReference type="InterPro" id="IPR020841">
    <property type="entry name" value="PKS_Beta-ketoAc_synthase_dom"/>
</dbReference>
<dbReference type="GO" id="GO:0004315">
    <property type="term" value="F:3-oxoacyl-[acyl-carrier-protein] synthase activity"/>
    <property type="evidence" value="ECO:0007669"/>
    <property type="project" value="InterPro"/>
</dbReference>
<reference evidence="7 8" key="1">
    <citation type="journal article" date="2019" name="Int. J. Syst. Evol. Microbiol.">
        <title>Streptomyces cadmiisoli sp. nov., a novel actinomycete isolated from cadmium-contaminated soil.</title>
        <authorList>
            <person name="Li K."/>
            <person name="Tang X."/>
            <person name="Zhao J."/>
            <person name="Guo Y."/>
            <person name="Tang Y."/>
            <person name="Gao J."/>
        </authorList>
    </citation>
    <scope>NUCLEOTIDE SEQUENCE [LARGE SCALE GENOMIC DNA]</scope>
    <source>
        <strain evidence="7 8">ZFG47</strain>
    </source>
</reference>
<sequence>MPTEDVDDSGFVAVTAMAGRFPGAPDIETFWDNLRAGRESVSVLTEQMPAAQDGHVPSYGLLSDTDRFDAEHFGYSSEDALIMDPQQRLLLECAHEVLERAGHSGPERLPTGVFVGGSASDHGAFVRAWAHGRGAPLTESRVQQGNDLDFLAPRISYKLGLTGPAMAVQSACSSSLVAVHVAIGALLAGDCSMAIAGGVAVPAAIPTLWHDPDDIFADDGRCRPFDAHGRGTVRAGAVGLVVLRPLDEALSDGDHVHAVIRGTAVNNDGRRKMGFHAPSVAGLAGAVRTAHVVAGVEADEIGYVEAHGTGTVLGDSVEMAGLTKAFRQSTDRTGYCRIGSVKANIGHADAAAGIVGLIKTVLCVEHGVLPASLNFTEPNPAIDFASSPFVVNDRTIDWESGGRPRIGATNVIAYGGTNAHAVVAEAPSAPPTTPGRPDHLLVLSARTRPALRKAARNLADHLERFPDTDLADVAWTLQTGRTMHPERHFVVAADVAEAVAALRAAIPDEPGPGHLTLRRLAFLFAEPDDNRAGSAAAVHGAEEVFRTHLDDVAAAAHPHLGHDLRRTLATSFPSGPTLSSAALAEQYATARLLMSWGLRPDAVAGQGRGARCAAAVAADAGPDDTARLLLGLTEADNSALPSAADVGGAPVGLSGRAEKPAETGRPLLCDASALPDSGPGQIVVHIGARPPATPAADDSVSLYVDVLDEPGHPATGLRTLLTAAGRLWVAGAALDFAALHTGERRRRLPLPTYPFERRTYLVPHPTSYPPASLTHGK</sequence>
<dbReference type="PROSITE" id="PS52004">
    <property type="entry name" value="KS3_2"/>
    <property type="match status" value="1"/>
</dbReference>
<dbReference type="SMART" id="SM00825">
    <property type="entry name" value="PKS_KS"/>
    <property type="match status" value="1"/>
</dbReference>
<dbReference type="Pfam" id="PF02801">
    <property type="entry name" value="Ketoacyl-synt_C"/>
    <property type="match status" value="1"/>
</dbReference>
<dbReference type="GO" id="GO:0005737">
    <property type="term" value="C:cytoplasm"/>
    <property type="evidence" value="ECO:0007669"/>
    <property type="project" value="TreeGrafter"/>
</dbReference>
<dbReference type="GO" id="GO:0071770">
    <property type="term" value="P:DIM/DIP cell wall layer assembly"/>
    <property type="evidence" value="ECO:0007669"/>
    <property type="project" value="TreeGrafter"/>
</dbReference>